<dbReference type="Gene3D" id="2.40.33.10">
    <property type="entry name" value="PK beta-barrel domain-like"/>
    <property type="match status" value="1"/>
</dbReference>
<keyword evidence="8 18" id="KW-0808">Transferase</keyword>
<dbReference type="SUPFAM" id="SSF50800">
    <property type="entry name" value="PK beta-barrel domain-like"/>
    <property type="match status" value="1"/>
</dbReference>
<evidence type="ECO:0000259" key="20">
    <source>
        <dbReference type="Pfam" id="PF02887"/>
    </source>
</evidence>
<sequence>MRKTKIVCTMGPSCESTEILIDMINAGMNVARLNMAHGELEDHAARIARIREAAAATNSVVAILLDIKGPEVRIGKLEEASYLLKVGETLTLTTEEIIGNGERIHVNYAELPQVVSPGNKILLDDGLIEMEVVAVNGTEIDCVILNGGVIKARKGVNLPGIRTTLPGVTERDIRHILFGIEQKIDIIAPSFVRRAEDILQIRELLHESGAGHIQIISKIENEEGVNNLDSIIEASDGIMVARGDLGVEVPAWDVPMIQREMITKCNAAGKVVVVATQMLDSMQINPRPSRAEVSDVANAVLQGTDAIMLSGETAAGKYPVQSVSMMASIAVKAESMLDYFDEFQQRRGAQPTTTTEVISQAVVSSSLELNAKAIVTPTESGFTARMVSKYRPKSPIIAVASDEKVLPRLAIMWGVIPVKGGRPNSTDDIFESALTNGGSTGLLEKGDYVVITAGTPTGKAGATNLVKISQYGI</sequence>
<comment type="cofactor">
    <cofactor evidence="1">
        <name>Mg(2+)</name>
        <dbReference type="ChEBI" id="CHEBI:18420"/>
    </cofactor>
</comment>
<evidence type="ECO:0000256" key="3">
    <source>
        <dbReference type="ARBA" id="ARBA00004997"/>
    </source>
</evidence>
<dbReference type="GO" id="GO:0005524">
    <property type="term" value="F:ATP binding"/>
    <property type="evidence" value="ECO:0007669"/>
    <property type="project" value="UniProtKB-KW"/>
</dbReference>
<evidence type="ECO:0000256" key="1">
    <source>
        <dbReference type="ARBA" id="ARBA00001946"/>
    </source>
</evidence>
<dbReference type="InterPro" id="IPR015806">
    <property type="entry name" value="Pyrv_Knase_insert_dom_sf"/>
</dbReference>
<dbReference type="InterPro" id="IPR001697">
    <property type="entry name" value="Pyr_Knase"/>
</dbReference>
<dbReference type="SUPFAM" id="SSF51621">
    <property type="entry name" value="Phosphoenolpyruvate/pyruvate domain"/>
    <property type="match status" value="1"/>
</dbReference>
<dbReference type="STRING" id="1045775.SAMN05216378_5753"/>
<evidence type="ECO:0000256" key="15">
    <source>
        <dbReference type="ARBA" id="ARBA00023152"/>
    </source>
</evidence>
<keyword evidence="12" id="KW-0067">ATP-binding</keyword>
<keyword evidence="22" id="KW-1185">Reference proteome</keyword>
<dbReference type="NCBIfam" id="NF004978">
    <property type="entry name" value="PRK06354.1"/>
    <property type="match status" value="1"/>
</dbReference>
<evidence type="ECO:0000256" key="8">
    <source>
        <dbReference type="ARBA" id="ARBA00022679"/>
    </source>
</evidence>
<dbReference type="RefSeq" id="WP_091190456.1">
    <property type="nucleotide sequence ID" value="NZ_FOMT01000007.1"/>
</dbReference>
<dbReference type="Gene3D" id="3.20.20.60">
    <property type="entry name" value="Phosphoenolpyruvate-binding domains"/>
    <property type="match status" value="1"/>
</dbReference>
<keyword evidence="15 18" id="KW-0324">Glycolysis</keyword>
<dbReference type="FunFam" id="2.40.33.10:FF:000001">
    <property type="entry name" value="Pyruvate kinase"/>
    <property type="match status" value="1"/>
</dbReference>
<name>A0A1I2HEY2_9BACL</name>
<keyword evidence="14" id="KW-0630">Potassium</keyword>
<dbReference type="InterPro" id="IPR040442">
    <property type="entry name" value="Pyrv_kinase-like_dom_sf"/>
</dbReference>
<comment type="similarity">
    <text evidence="4">In the C-terminal section; belongs to the PEP-utilizing enzyme family.</text>
</comment>
<comment type="cofactor">
    <cofactor evidence="2">
        <name>K(+)</name>
        <dbReference type="ChEBI" id="CHEBI:29103"/>
    </cofactor>
</comment>
<evidence type="ECO:0000256" key="11">
    <source>
        <dbReference type="ARBA" id="ARBA00022777"/>
    </source>
</evidence>
<evidence type="ECO:0000256" key="7">
    <source>
        <dbReference type="ARBA" id="ARBA00018587"/>
    </source>
</evidence>
<dbReference type="Proteomes" id="UP000198855">
    <property type="component" value="Unassembled WGS sequence"/>
</dbReference>
<evidence type="ECO:0000256" key="5">
    <source>
        <dbReference type="ARBA" id="ARBA00008663"/>
    </source>
</evidence>
<dbReference type="InterPro" id="IPR011037">
    <property type="entry name" value="Pyrv_Knase-like_insert_dom_sf"/>
</dbReference>
<feature type="domain" description="Pyruvate kinase barrel" evidence="19">
    <location>
        <begin position="1"/>
        <end position="323"/>
    </location>
</feature>
<dbReference type="NCBIfam" id="NF004491">
    <property type="entry name" value="PRK05826.1"/>
    <property type="match status" value="1"/>
</dbReference>
<evidence type="ECO:0000256" key="17">
    <source>
        <dbReference type="NCBIfam" id="TIGR01064"/>
    </source>
</evidence>
<evidence type="ECO:0000259" key="19">
    <source>
        <dbReference type="Pfam" id="PF00224"/>
    </source>
</evidence>
<dbReference type="EMBL" id="FOMT01000007">
    <property type="protein sequence ID" value="SFF28098.1"/>
    <property type="molecule type" value="Genomic_DNA"/>
</dbReference>
<evidence type="ECO:0000256" key="10">
    <source>
        <dbReference type="ARBA" id="ARBA00022741"/>
    </source>
</evidence>
<dbReference type="AlphaFoldDB" id="A0A1I2HEY2"/>
<dbReference type="SUPFAM" id="SSF52935">
    <property type="entry name" value="PK C-terminal domain-like"/>
    <property type="match status" value="1"/>
</dbReference>
<evidence type="ECO:0000313" key="21">
    <source>
        <dbReference type="EMBL" id="SFF28098.1"/>
    </source>
</evidence>
<evidence type="ECO:0000256" key="16">
    <source>
        <dbReference type="ARBA" id="ARBA00023317"/>
    </source>
</evidence>
<protein>
    <recommendedName>
        <fullName evidence="7 17">Pyruvate kinase</fullName>
        <ecNumber evidence="6 17">2.7.1.40</ecNumber>
    </recommendedName>
</protein>
<dbReference type="PROSITE" id="PS00110">
    <property type="entry name" value="PYRUVATE_KINASE"/>
    <property type="match status" value="1"/>
</dbReference>
<dbReference type="InterPro" id="IPR018209">
    <property type="entry name" value="Pyrv_Knase_AS"/>
</dbReference>
<evidence type="ECO:0000256" key="4">
    <source>
        <dbReference type="ARBA" id="ARBA00006237"/>
    </source>
</evidence>
<dbReference type="Pfam" id="PF02887">
    <property type="entry name" value="PK_C"/>
    <property type="match status" value="1"/>
</dbReference>
<keyword evidence="13 18" id="KW-0460">Magnesium</keyword>
<dbReference type="GO" id="GO:0030955">
    <property type="term" value="F:potassium ion binding"/>
    <property type="evidence" value="ECO:0007669"/>
    <property type="project" value="UniProtKB-UniRule"/>
</dbReference>
<evidence type="ECO:0000313" key="22">
    <source>
        <dbReference type="Proteomes" id="UP000198855"/>
    </source>
</evidence>
<proteinExistence type="inferred from homology"/>
<keyword evidence="10" id="KW-0547">Nucleotide-binding</keyword>
<dbReference type="PRINTS" id="PR01050">
    <property type="entry name" value="PYRUVTKNASE"/>
</dbReference>
<dbReference type="EC" id="2.7.1.40" evidence="6 17"/>
<evidence type="ECO:0000256" key="13">
    <source>
        <dbReference type="ARBA" id="ARBA00022842"/>
    </source>
</evidence>
<accession>A0A1I2HEY2</accession>
<evidence type="ECO:0000256" key="2">
    <source>
        <dbReference type="ARBA" id="ARBA00001958"/>
    </source>
</evidence>
<dbReference type="FunFam" id="3.20.20.60:FF:000025">
    <property type="entry name" value="Pyruvate kinase"/>
    <property type="match status" value="1"/>
</dbReference>
<dbReference type="GO" id="GO:0000287">
    <property type="term" value="F:magnesium ion binding"/>
    <property type="evidence" value="ECO:0007669"/>
    <property type="project" value="UniProtKB-UniRule"/>
</dbReference>
<evidence type="ECO:0000256" key="12">
    <source>
        <dbReference type="ARBA" id="ARBA00022840"/>
    </source>
</evidence>
<evidence type="ECO:0000256" key="9">
    <source>
        <dbReference type="ARBA" id="ARBA00022723"/>
    </source>
</evidence>
<reference evidence="22" key="1">
    <citation type="submission" date="2016-10" db="EMBL/GenBank/DDBJ databases">
        <authorList>
            <person name="Varghese N."/>
            <person name="Submissions S."/>
        </authorList>
    </citation>
    <scope>NUCLEOTIDE SEQUENCE [LARGE SCALE GENOMIC DNA]</scope>
    <source>
        <strain evidence="22">CGMCC 1.10784</strain>
    </source>
</reference>
<comment type="similarity">
    <text evidence="5 18">Belongs to the pyruvate kinase family.</text>
</comment>
<dbReference type="Pfam" id="PF00224">
    <property type="entry name" value="PK"/>
    <property type="match status" value="1"/>
</dbReference>
<comment type="catalytic activity">
    <reaction evidence="18">
        <text>pyruvate + ATP = phosphoenolpyruvate + ADP + H(+)</text>
        <dbReference type="Rhea" id="RHEA:18157"/>
        <dbReference type="ChEBI" id="CHEBI:15361"/>
        <dbReference type="ChEBI" id="CHEBI:15378"/>
        <dbReference type="ChEBI" id="CHEBI:30616"/>
        <dbReference type="ChEBI" id="CHEBI:58702"/>
        <dbReference type="ChEBI" id="CHEBI:456216"/>
        <dbReference type="EC" id="2.7.1.40"/>
    </reaction>
</comment>
<dbReference type="UniPathway" id="UPA00109">
    <property type="reaction ID" value="UER00188"/>
</dbReference>
<dbReference type="NCBIfam" id="TIGR01064">
    <property type="entry name" value="pyruv_kin"/>
    <property type="match status" value="1"/>
</dbReference>
<feature type="domain" description="Pyruvate kinase C-terminal" evidence="20">
    <location>
        <begin position="356"/>
        <end position="468"/>
    </location>
</feature>
<dbReference type="GO" id="GO:0016301">
    <property type="term" value="F:kinase activity"/>
    <property type="evidence" value="ECO:0007669"/>
    <property type="project" value="UniProtKB-KW"/>
</dbReference>
<dbReference type="InterPro" id="IPR015813">
    <property type="entry name" value="Pyrv/PenolPyrv_kinase-like_dom"/>
</dbReference>
<dbReference type="InterPro" id="IPR036918">
    <property type="entry name" value="Pyrv_Knase_C_sf"/>
</dbReference>
<evidence type="ECO:0000256" key="18">
    <source>
        <dbReference type="RuleBase" id="RU000504"/>
    </source>
</evidence>
<dbReference type="InterPro" id="IPR015793">
    <property type="entry name" value="Pyrv_Knase_brl"/>
</dbReference>
<keyword evidence="16 21" id="KW-0670">Pyruvate</keyword>
<dbReference type="PANTHER" id="PTHR11817">
    <property type="entry name" value="PYRUVATE KINASE"/>
    <property type="match status" value="1"/>
</dbReference>
<dbReference type="InterPro" id="IPR015795">
    <property type="entry name" value="Pyrv_Knase_C"/>
</dbReference>
<dbReference type="GO" id="GO:0004743">
    <property type="term" value="F:pyruvate kinase activity"/>
    <property type="evidence" value="ECO:0007669"/>
    <property type="project" value="UniProtKB-UniRule"/>
</dbReference>
<dbReference type="Gene3D" id="3.40.1380.20">
    <property type="entry name" value="Pyruvate kinase, C-terminal domain"/>
    <property type="match status" value="1"/>
</dbReference>
<keyword evidence="9" id="KW-0479">Metal-binding</keyword>
<dbReference type="OrthoDB" id="9812123at2"/>
<keyword evidence="11 18" id="KW-0418">Kinase</keyword>
<organism evidence="21 22">
    <name type="scientific">Paenibacillus catalpae</name>
    <dbReference type="NCBI Taxonomy" id="1045775"/>
    <lineage>
        <taxon>Bacteria</taxon>
        <taxon>Bacillati</taxon>
        <taxon>Bacillota</taxon>
        <taxon>Bacilli</taxon>
        <taxon>Bacillales</taxon>
        <taxon>Paenibacillaceae</taxon>
        <taxon>Paenibacillus</taxon>
    </lineage>
</organism>
<evidence type="ECO:0000256" key="14">
    <source>
        <dbReference type="ARBA" id="ARBA00022958"/>
    </source>
</evidence>
<comment type="pathway">
    <text evidence="3 18">Carbohydrate degradation; glycolysis; pyruvate from D-glyceraldehyde 3-phosphate: step 5/5.</text>
</comment>
<evidence type="ECO:0000256" key="6">
    <source>
        <dbReference type="ARBA" id="ARBA00012142"/>
    </source>
</evidence>
<gene>
    <name evidence="21" type="ORF">SAMN05216378_5753</name>
</gene>